<dbReference type="GO" id="GO:0032259">
    <property type="term" value="P:methylation"/>
    <property type="evidence" value="ECO:0007669"/>
    <property type="project" value="UniProtKB-KW"/>
</dbReference>
<dbReference type="InterPro" id="IPR050508">
    <property type="entry name" value="Methyltransf_Superfamily"/>
</dbReference>
<keyword evidence="1" id="KW-0808">Transferase</keyword>
<dbReference type="OrthoDB" id="9765084at2"/>
<dbReference type="EMBL" id="WTYL01000001">
    <property type="protein sequence ID" value="MXP42999.1"/>
    <property type="molecule type" value="Genomic_DNA"/>
</dbReference>
<dbReference type="InterPro" id="IPR029063">
    <property type="entry name" value="SAM-dependent_MTases_sf"/>
</dbReference>
<dbReference type="RefSeq" id="WP_160754653.1">
    <property type="nucleotide sequence ID" value="NZ_WTYL01000001.1"/>
</dbReference>
<sequence>MAEPMHRFIVERLRELAPAGARVLDFGSGDGALVAELRGGGFDAVGSDVSVEGMTAKPGPDVHMMIDSRLPFENASFDAICANQVFEHVADLTLALTEISRVLRPGGVFLNIFPSIGVIREGHCGVAMAHWLQSWPSLQRVYLQAAFMLGFGFFRDGRTCAEWAAHMGDYLQRFTVYRRERDLMRSHHTMFQTVARQEETLAAFRLSPRLGWLVSVMLRPLTRLAVRRLGGMVIIARTA</sequence>
<dbReference type="PANTHER" id="PTHR42912:SF93">
    <property type="entry name" value="N6-ADENOSINE-METHYLTRANSFERASE TMT1A"/>
    <property type="match status" value="1"/>
</dbReference>
<protein>
    <submittedName>
        <fullName evidence="1">Methyltransferase domain-containing protein</fullName>
    </submittedName>
</protein>
<name>A0A845B5T1_9SPHN</name>
<accession>A0A845B5T1</accession>
<dbReference type="AlphaFoldDB" id="A0A845B5T1"/>
<dbReference type="CDD" id="cd02440">
    <property type="entry name" value="AdoMet_MTases"/>
    <property type="match status" value="1"/>
</dbReference>
<evidence type="ECO:0000313" key="2">
    <source>
        <dbReference type="Proteomes" id="UP000431922"/>
    </source>
</evidence>
<dbReference type="PANTHER" id="PTHR42912">
    <property type="entry name" value="METHYLTRANSFERASE"/>
    <property type="match status" value="1"/>
</dbReference>
<gene>
    <name evidence="1" type="ORF">GRI65_00850</name>
</gene>
<evidence type="ECO:0000313" key="1">
    <source>
        <dbReference type="EMBL" id="MXP42999.1"/>
    </source>
</evidence>
<dbReference type="Proteomes" id="UP000431922">
    <property type="component" value="Unassembled WGS sequence"/>
</dbReference>
<dbReference type="SUPFAM" id="SSF53335">
    <property type="entry name" value="S-adenosyl-L-methionine-dependent methyltransferases"/>
    <property type="match status" value="1"/>
</dbReference>
<dbReference type="Gene3D" id="3.40.50.150">
    <property type="entry name" value="Vaccinia Virus protein VP39"/>
    <property type="match status" value="1"/>
</dbReference>
<organism evidence="1 2">
    <name type="scientific">Allopontixanthobacter sediminis</name>
    <dbReference type="NCBI Taxonomy" id="1689985"/>
    <lineage>
        <taxon>Bacteria</taxon>
        <taxon>Pseudomonadati</taxon>
        <taxon>Pseudomonadota</taxon>
        <taxon>Alphaproteobacteria</taxon>
        <taxon>Sphingomonadales</taxon>
        <taxon>Erythrobacteraceae</taxon>
        <taxon>Allopontixanthobacter</taxon>
    </lineage>
</organism>
<keyword evidence="1" id="KW-0489">Methyltransferase</keyword>
<dbReference type="Pfam" id="PF13489">
    <property type="entry name" value="Methyltransf_23"/>
    <property type="match status" value="1"/>
</dbReference>
<comment type="caution">
    <text evidence="1">The sequence shown here is derived from an EMBL/GenBank/DDBJ whole genome shotgun (WGS) entry which is preliminary data.</text>
</comment>
<keyword evidence="2" id="KW-1185">Reference proteome</keyword>
<dbReference type="GO" id="GO:0008168">
    <property type="term" value="F:methyltransferase activity"/>
    <property type="evidence" value="ECO:0007669"/>
    <property type="project" value="UniProtKB-KW"/>
</dbReference>
<proteinExistence type="predicted"/>
<reference evidence="1 2" key="1">
    <citation type="submission" date="2019-12" db="EMBL/GenBank/DDBJ databases">
        <title>Genomic-based taxomic classification of the family Erythrobacteraceae.</title>
        <authorList>
            <person name="Xu L."/>
        </authorList>
    </citation>
    <scope>NUCLEOTIDE SEQUENCE [LARGE SCALE GENOMIC DNA]</scope>
    <source>
        <strain evidence="1 2">KCTC 42453</strain>
    </source>
</reference>